<name>A0AAN7K1Z1_9MYRT</name>
<feature type="compositionally biased region" description="Low complexity" evidence="7">
    <location>
        <begin position="39"/>
        <end position="53"/>
    </location>
</feature>
<feature type="region of interest" description="Disordered" evidence="7">
    <location>
        <begin position="1"/>
        <end position="165"/>
    </location>
</feature>
<dbReference type="SMART" id="SM00384">
    <property type="entry name" value="AT_hook"/>
    <property type="match status" value="3"/>
</dbReference>
<feature type="compositionally biased region" description="Low complexity" evidence="7">
    <location>
        <begin position="551"/>
        <end position="569"/>
    </location>
</feature>
<evidence type="ECO:0000256" key="7">
    <source>
        <dbReference type="SAM" id="MobiDB-lite"/>
    </source>
</evidence>
<feature type="compositionally biased region" description="Polar residues" evidence="7">
    <location>
        <begin position="457"/>
        <end position="475"/>
    </location>
</feature>
<proteinExistence type="predicted"/>
<dbReference type="PROSITE" id="PS51742">
    <property type="entry name" value="PPC"/>
    <property type="match status" value="2"/>
</dbReference>
<keyword evidence="10" id="KW-1185">Reference proteome</keyword>
<dbReference type="InterPro" id="IPR039605">
    <property type="entry name" value="AHL"/>
</dbReference>
<feature type="region of interest" description="Disordered" evidence="7">
    <location>
        <begin position="315"/>
        <end position="349"/>
    </location>
</feature>
<sequence>MDSRENPSPQPHQHLPNMMVGLTAYPSASPSHMINNPNAGTGSSTASISSSMMLNHHPHHPQQQQPHSRFPFVGPPSSEPMDSIAAATGLYDGSSPPGISIEPAKKKRGRPRKYAPEGNIALGLGPASTTPSSGPAPPGSPSTEPLTKKNRGRPPGTGKKQMDALGTGGIGFTPHVIMVKAGEDIASKIVAFSQDGPRTICILSANGAVSNFSLKQPSVPGSTATYEGRYEIISLAGSVEFPEDDSSDSKIGGLSVSLAGPDGHVIGGLVAGILTAATPVQVIIGSFLASKKKSISNSMKSELSSAPQSQMVNFGAPAIMTPPSQDGSSGSSEENVNGGSQMAQPNPGYYNEVSQPMHNMHMYHHLWASQAHREAIASIIYSHCFLELKSFSSLLDDLLAIYPKYPTSISISICSLLLGKNFTSIRKIYATMKSQPDQLLPNMMMGLTSYHTASASHMINKPNSGTGPSTAATVTSSSSSMMMNHHQHQQSHSGFPFVGPPSYESLDSSAATGSLYDGSSPPGFSIEPSKKKRGRPMKYAPPERNMALGLGPTSAPLSSGAAPPGSPSTEPRTKENKGKPPGSGKKQIDALGTGGVGFTPHVIMVKAGEDIASKIVAFSQDGPRTVCILSANGAVSNFTLRQPSMPGTAATYEGRYEIISLTGSVEFPEDDNIDGRIGGLCVSLAGSDGHVIGGSLAGILTAAAPVQVVVGSFLTSKKKPSSNFIKSEPSSAPQSQAVNFGATAIMTPTSQDQDGSSQSSENRDGGNQMAQPTPGYYKEVSQPMPNMHMYHHHLWAGQAHR</sequence>
<keyword evidence="2 6" id="KW-0805">Transcription regulation</keyword>
<evidence type="ECO:0000256" key="4">
    <source>
        <dbReference type="ARBA" id="ARBA00023163"/>
    </source>
</evidence>
<dbReference type="InterPro" id="IPR005175">
    <property type="entry name" value="PPC_dom"/>
</dbReference>
<dbReference type="AlphaFoldDB" id="A0AAN7K1Z1"/>
<dbReference type="EMBL" id="JAXIOK010000012">
    <property type="protein sequence ID" value="KAK4758276.1"/>
    <property type="molecule type" value="Genomic_DNA"/>
</dbReference>
<evidence type="ECO:0000256" key="3">
    <source>
        <dbReference type="ARBA" id="ARBA00023125"/>
    </source>
</evidence>
<dbReference type="GO" id="GO:0003680">
    <property type="term" value="F:minor groove of adenine-thymine-rich DNA binding"/>
    <property type="evidence" value="ECO:0007669"/>
    <property type="project" value="UniProtKB-UniRule"/>
</dbReference>
<evidence type="ECO:0000256" key="6">
    <source>
        <dbReference type="RuleBase" id="RU367031"/>
    </source>
</evidence>
<feature type="compositionally biased region" description="Polar residues" evidence="7">
    <location>
        <begin position="26"/>
        <end position="38"/>
    </location>
</feature>
<feature type="compositionally biased region" description="Low complexity" evidence="7">
    <location>
        <begin position="750"/>
        <end position="760"/>
    </location>
</feature>
<dbReference type="PANTHER" id="PTHR31500">
    <property type="entry name" value="AT-HOOK MOTIF NUCLEAR-LOCALIZED PROTEIN 9"/>
    <property type="match status" value="1"/>
</dbReference>
<keyword evidence="3 6" id="KW-0238">DNA-binding</keyword>
<dbReference type="GO" id="GO:0005634">
    <property type="term" value="C:nucleus"/>
    <property type="evidence" value="ECO:0007669"/>
    <property type="project" value="UniProtKB-SubCell"/>
</dbReference>
<accession>A0AAN7K1Z1</accession>
<evidence type="ECO:0000313" key="9">
    <source>
        <dbReference type="EMBL" id="KAK4758276.1"/>
    </source>
</evidence>
<evidence type="ECO:0000256" key="2">
    <source>
        <dbReference type="ARBA" id="ARBA00023015"/>
    </source>
</evidence>
<feature type="domain" description="PPC" evidence="8">
    <location>
        <begin position="168"/>
        <end position="309"/>
    </location>
</feature>
<dbReference type="Pfam" id="PF03479">
    <property type="entry name" value="PCC"/>
    <property type="match status" value="2"/>
</dbReference>
<evidence type="ECO:0000313" key="10">
    <source>
        <dbReference type="Proteomes" id="UP001345219"/>
    </source>
</evidence>
<evidence type="ECO:0000256" key="5">
    <source>
        <dbReference type="ARBA" id="ARBA00023242"/>
    </source>
</evidence>
<organism evidence="9 10">
    <name type="scientific">Trapa incisa</name>
    <dbReference type="NCBI Taxonomy" id="236973"/>
    <lineage>
        <taxon>Eukaryota</taxon>
        <taxon>Viridiplantae</taxon>
        <taxon>Streptophyta</taxon>
        <taxon>Embryophyta</taxon>
        <taxon>Tracheophyta</taxon>
        <taxon>Spermatophyta</taxon>
        <taxon>Magnoliopsida</taxon>
        <taxon>eudicotyledons</taxon>
        <taxon>Gunneridae</taxon>
        <taxon>Pentapetalae</taxon>
        <taxon>rosids</taxon>
        <taxon>malvids</taxon>
        <taxon>Myrtales</taxon>
        <taxon>Lythraceae</taxon>
        <taxon>Trapa</taxon>
    </lineage>
</organism>
<dbReference type="Proteomes" id="UP001345219">
    <property type="component" value="Chromosome 15"/>
</dbReference>
<dbReference type="CDD" id="cd11378">
    <property type="entry name" value="DUF296"/>
    <property type="match status" value="2"/>
</dbReference>
<dbReference type="SUPFAM" id="SSF117856">
    <property type="entry name" value="AF0104/ALDC/Ptd012-like"/>
    <property type="match status" value="2"/>
</dbReference>
<comment type="subcellular location">
    <subcellularLocation>
        <location evidence="6">Nucleus</location>
    </subcellularLocation>
</comment>
<comment type="caution">
    <text evidence="9">The sequence shown here is derived from an EMBL/GenBank/DDBJ whole genome shotgun (WGS) entry which is preliminary data.</text>
</comment>
<evidence type="ECO:0000259" key="8">
    <source>
        <dbReference type="PROSITE" id="PS51742"/>
    </source>
</evidence>
<comment type="domain">
    <text evidence="6">The PPC domain mediates interactions between AHL proteins.</text>
</comment>
<protein>
    <recommendedName>
        <fullName evidence="6">AT-hook motif nuclear-localized protein</fullName>
    </recommendedName>
</protein>
<dbReference type="InterPro" id="IPR017956">
    <property type="entry name" value="AT_hook_DNA-bd_motif"/>
</dbReference>
<keyword evidence="4 6" id="KW-0804">Transcription</keyword>
<gene>
    <name evidence="9" type="ORF">SAY87_019577</name>
</gene>
<dbReference type="PANTHER" id="PTHR31500:SF51">
    <property type="entry name" value="AT-HOOK MOTIF NUCLEAR-LOCALIZED PROTEIN 8"/>
    <property type="match status" value="1"/>
</dbReference>
<feature type="compositionally biased region" description="Low complexity" evidence="7">
    <location>
        <begin position="327"/>
        <end position="340"/>
    </location>
</feature>
<feature type="region of interest" description="Disordered" evidence="7">
    <location>
        <begin position="747"/>
        <end position="782"/>
    </location>
</feature>
<evidence type="ECO:0000256" key="1">
    <source>
        <dbReference type="ARBA" id="ARBA00003687"/>
    </source>
</evidence>
<keyword evidence="5 6" id="KW-0539">Nucleus</keyword>
<comment type="function">
    <text evidence="1 6">Transcription factor that specifically binds AT-rich DNA sequences related to the nuclear matrix attachment regions (MARs).</text>
</comment>
<feature type="region of interest" description="Disordered" evidence="7">
    <location>
        <begin position="457"/>
        <end position="590"/>
    </location>
</feature>
<feature type="domain" description="PPC" evidence="8">
    <location>
        <begin position="594"/>
        <end position="734"/>
    </location>
</feature>
<reference evidence="9 10" key="1">
    <citation type="journal article" date="2023" name="Hortic Res">
        <title>Pangenome of water caltrop reveals structural variations and asymmetric subgenome divergence after allopolyploidization.</title>
        <authorList>
            <person name="Zhang X."/>
            <person name="Chen Y."/>
            <person name="Wang L."/>
            <person name="Yuan Y."/>
            <person name="Fang M."/>
            <person name="Shi L."/>
            <person name="Lu R."/>
            <person name="Comes H.P."/>
            <person name="Ma Y."/>
            <person name="Chen Y."/>
            <person name="Huang G."/>
            <person name="Zhou Y."/>
            <person name="Zheng Z."/>
            <person name="Qiu Y."/>
        </authorList>
    </citation>
    <scope>NUCLEOTIDE SEQUENCE [LARGE SCALE GENOMIC DNA]</scope>
    <source>
        <tissue evidence="9">Roots</tissue>
    </source>
</reference>
<dbReference type="Gene3D" id="3.30.1330.80">
    <property type="entry name" value="Hypothetical protein, similar to alpha- acetolactate decarboxylase, domain 2"/>
    <property type="match status" value="2"/>
</dbReference>